<comment type="caution">
    <text evidence="1">The sequence shown here is derived from an EMBL/GenBank/DDBJ whole genome shotgun (WGS) entry which is preliminary data.</text>
</comment>
<evidence type="ECO:0008006" key="3">
    <source>
        <dbReference type="Google" id="ProtNLM"/>
    </source>
</evidence>
<evidence type="ECO:0000313" key="1">
    <source>
        <dbReference type="EMBL" id="KAK0623965.1"/>
    </source>
</evidence>
<dbReference type="Proteomes" id="UP001175000">
    <property type="component" value="Unassembled WGS sequence"/>
</dbReference>
<proteinExistence type="predicted"/>
<dbReference type="EMBL" id="JAULSU010000003">
    <property type="protein sequence ID" value="KAK0623965.1"/>
    <property type="molecule type" value="Genomic_DNA"/>
</dbReference>
<keyword evidence="2" id="KW-1185">Reference proteome</keyword>
<name>A0AA39WYJ4_9PEZI</name>
<sequence>MSSDCKTHRLSLLDFPQEVLLEIFDRLPGAAPGPADWRQIPGDDYLKTIQALRLVCRRLCEATSHLLLPELRVFISPESLRRADLLTWNPLIAAGMRIVRVSLAYRPAEIADTPSRFRDLHLGLIRTLERSCDFYTEFLDEIPEDELEGDETAISEALGTYSEISHAWREWQRVGGGNKGRWFTTGATDDQKERYEDYQKILSQSYEEYCRKHREQKELLETGSFVSSLVESISRTSSLSSLVFVDYPDMDPEDFTFRDSLTVLANNPDTLRQVLVSAHAWRVIENQKSPQDLPPAELLWKLPIALQAVAGARFAHFSATPIPLLGNFEKLCPPAHQGEGGSGGLSTNWSPLTGSFRTLRSVHISAGNCGVLRYEHMSTKNQECVNGYISTTLSLPSLEELDINLYCLRIQRGQSGPVHHTADMYNPSGSVFAAATYPNIRKLAISGVTFSEAELVRFFDGICVRIQNLHLSNIGVSGGGGWTNPLDVLRSKIVRSSEAGRKCHVALSAPCGGGFDMVEDRRPDDEAEMLQRWADGILSEEELLCKAAADYVLGKTKVNPLADLEGHEHDWCG</sequence>
<reference evidence="1" key="1">
    <citation type="submission" date="2023-06" db="EMBL/GenBank/DDBJ databases">
        <title>Genome-scale phylogeny and comparative genomics of the fungal order Sordariales.</title>
        <authorList>
            <consortium name="Lawrence Berkeley National Laboratory"/>
            <person name="Hensen N."/>
            <person name="Bonometti L."/>
            <person name="Westerberg I."/>
            <person name="Brannstrom I.O."/>
            <person name="Guillou S."/>
            <person name="Cros-Aarteil S."/>
            <person name="Calhoun S."/>
            <person name="Haridas S."/>
            <person name="Kuo A."/>
            <person name="Mondo S."/>
            <person name="Pangilinan J."/>
            <person name="Riley R."/>
            <person name="Labutti K."/>
            <person name="Andreopoulos B."/>
            <person name="Lipzen A."/>
            <person name="Chen C."/>
            <person name="Yanf M."/>
            <person name="Daum C."/>
            <person name="Ng V."/>
            <person name="Clum A."/>
            <person name="Steindorff A."/>
            <person name="Ohm R."/>
            <person name="Martin F."/>
            <person name="Silar P."/>
            <person name="Natvig D."/>
            <person name="Lalanne C."/>
            <person name="Gautier V."/>
            <person name="Ament-Velasquez S.L."/>
            <person name="Kruys A."/>
            <person name="Hutchinson M.I."/>
            <person name="Powell A.J."/>
            <person name="Barry K."/>
            <person name="Miller A.N."/>
            <person name="Grigoriev I.V."/>
            <person name="Debuchy R."/>
            <person name="Gladieux P."/>
            <person name="Thoren M.H."/>
            <person name="Johannesson H."/>
        </authorList>
    </citation>
    <scope>NUCLEOTIDE SEQUENCE</scope>
    <source>
        <strain evidence="1">CBS 606.72</strain>
    </source>
</reference>
<dbReference type="AlphaFoldDB" id="A0AA39WYJ4"/>
<accession>A0AA39WYJ4</accession>
<gene>
    <name evidence="1" type="ORF">B0T14DRAFT_191844</name>
</gene>
<evidence type="ECO:0000313" key="2">
    <source>
        <dbReference type="Proteomes" id="UP001175000"/>
    </source>
</evidence>
<organism evidence="1 2">
    <name type="scientific">Immersiella caudata</name>
    <dbReference type="NCBI Taxonomy" id="314043"/>
    <lineage>
        <taxon>Eukaryota</taxon>
        <taxon>Fungi</taxon>
        <taxon>Dikarya</taxon>
        <taxon>Ascomycota</taxon>
        <taxon>Pezizomycotina</taxon>
        <taxon>Sordariomycetes</taxon>
        <taxon>Sordariomycetidae</taxon>
        <taxon>Sordariales</taxon>
        <taxon>Lasiosphaeriaceae</taxon>
        <taxon>Immersiella</taxon>
    </lineage>
</organism>
<protein>
    <recommendedName>
        <fullName evidence="3">F-box domain-containing protein</fullName>
    </recommendedName>
</protein>